<dbReference type="InterPro" id="IPR012902">
    <property type="entry name" value="N_methyl_site"/>
</dbReference>
<sequence>MCMIKEESAHRQSGFTLVELLIFIVVVGAGLAGILSVMDNSVKSSADPMIRKQAIAIAESVLEEVLQKAYTDPDNSPAVVEASRDLWDDVDDYNGQTQAAFAFPASLSGYALTIAVTADNTTLGIEAKRVRVTVTRGTESMVLTGYRTNY</sequence>
<keyword evidence="1" id="KW-0812">Transmembrane</keyword>
<keyword evidence="1" id="KW-0472">Membrane</keyword>
<evidence type="ECO:0000313" key="3">
    <source>
        <dbReference type="Proteomes" id="UP001321700"/>
    </source>
</evidence>
<proteinExistence type="predicted"/>
<dbReference type="Gene3D" id="3.30.700.10">
    <property type="entry name" value="Glycoprotein, Type 4 Pilin"/>
    <property type="match status" value="1"/>
</dbReference>
<dbReference type="Proteomes" id="UP001321700">
    <property type="component" value="Unassembled WGS sequence"/>
</dbReference>
<dbReference type="EMBL" id="JAVBIK010000001">
    <property type="protein sequence ID" value="MDT7518758.1"/>
    <property type="molecule type" value="Genomic_DNA"/>
</dbReference>
<evidence type="ECO:0000256" key="1">
    <source>
        <dbReference type="SAM" id="Phobius"/>
    </source>
</evidence>
<gene>
    <name evidence="2" type="ORF">RAE19_08575</name>
</gene>
<keyword evidence="3" id="KW-1185">Reference proteome</keyword>
<dbReference type="RefSeq" id="WP_313874476.1">
    <property type="nucleotide sequence ID" value="NZ_JAVBIK010000001.1"/>
</dbReference>
<protein>
    <submittedName>
        <fullName evidence="2">Type II secretion system protein</fullName>
    </submittedName>
</protein>
<feature type="transmembrane region" description="Helical" evidence="1">
    <location>
        <begin position="20"/>
        <end position="42"/>
    </location>
</feature>
<keyword evidence="1" id="KW-1133">Transmembrane helix</keyword>
<comment type="caution">
    <text evidence="2">The sequence shown here is derived from an EMBL/GenBank/DDBJ whole genome shotgun (WGS) entry which is preliminary data.</text>
</comment>
<reference evidence="2 3" key="1">
    <citation type="submission" date="2023-08" db="EMBL/GenBank/DDBJ databases">
        <title>Rhodoferax potami sp. nov. and Rhodoferax mekongensis sp. nov., isolated from the Mekong River in Thailand.</title>
        <authorList>
            <person name="Kitikhun S."/>
            <person name="Charoenyingcharoen P."/>
            <person name="Siriarchawattana P."/>
            <person name="Likhitrattanapisal S."/>
            <person name="Nilsakha T."/>
            <person name="Chanpet A."/>
            <person name="Rattanawaree P."/>
            <person name="Ingsriswang S."/>
        </authorList>
    </citation>
    <scope>NUCLEOTIDE SEQUENCE [LARGE SCALE GENOMIC DNA]</scope>
    <source>
        <strain evidence="2 3">TBRC 17660</strain>
    </source>
</reference>
<evidence type="ECO:0000313" key="2">
    <source>
        <dbReference type="EMBL" id="MDT7518758.1"/>
    </source>
</evidence>
<organism evidence="2 3">
    <name type="scientific">Rhodoferax potami</name>
    <dbReference type="NCBI Taxonomy" id="3068338"/>
    <lineage>
        <taxon>Bacteria</taxon>
        <taxon>Pseudomonadati</taxon>
        <taxon>Pseudomonadota</taxon>
        <taxon>Betaproteobacteria</taxon>
        <taxon>Burkholderiales</taxon>
        <taxon>Comamonadaceae</taxon>
        <taxon>Rhodoferax</taxon>
    </lineage>
</organism>
<dbReference type="Pfam" id="PF07963">
    <property type="entry name" value="N_methyl"/>
    <property type="match status" value="1"/>
</dbReference>
<accession>A0ABU3KN30</accession>
<name>A0ABU3KN30_9BURK</name>
<dbReference type="PROSITE" id="PS00409">
    <property type="entry name" value="PROKAR_NTER_METHYL"/>
    <property type="match status" value="1"/>
</dbReference>